<evidence type="ECO:0000313" key="3">
    <source>
        <dbReference type="Proteomes" id="UP000003146"/>
    </source>
</evidence>
<organism evidence="2 3">
    <name type="scientific">Phocaeicola coprocola DSM 17136</name>
    <dbReference type="NCBI Taxonomy" id="470145"/>
    <lineage>
        <taxon>Bacteria</taxon>
        <taxon>Pseudomonadati</taxon>
        <taxon>Bacteroidota</taxon>
        <taxon>Bacteroidia</taxon>
        <taxon>Bacteroidales</taxon>
        <taxon>Bacteroidaceae</taxon>
        <taxon>Phocaeicola</taxon>
    </lineage>
</organism>
<dbReference type="eggNOG" id="COG2077">
    <property type="taxonomic scope" value="Bacteria"/>
</dbReference>
<dbReference type="InterPro" id="IPR050455">
    <property type="entry name" value="Tpx_Peroxidase_subfamily"/>
</dbReference>
<dbReference type="Proteomes" id="UP000003146">
    <property type="component" value="Unassembled WGS sequence"/>
</dbReference>
<dbReference type="AlphaFoldDB" id="B3JFG6"/>
<protein>
    <recommendedName>
        <fullName evidence="4">Redoxin domain-containing protein</fullName>
    </recommendedName>
</protein>
<evidence type="ECO:0000256" key="1">
    <source>
        <dbReference type="ARBA" id="ARBA00023284"/>
    </source>
</evidence>
<reference evidence="2 3" key="1">
    <citation type="submission" date="2008-04" db="EMBL/GenBank/DDBJ databases">
        <title>Draft genome sequence of Bacteroides coprocola (DSM 17136).</title>
        <authorList>
            <person name="Sudarsanam P."/>
            <person name="Ley R."/>
            <person name="Guruge J."/>
            <person name="Turnbaugh P.J."/>
            <person name="Mahowald M."/>
            <person name="Liep D."/>
            <person name="Gordon J."/>
        </authorList>
    </citation>
    <scope>NUCLEOTIDE SEQUENCE [LARGE SCALE GENOMIC DNA]</scope>
    <source>
        <strain evidence="2 3">DSM 17136</strain>
    </source>
</reference>
<evidence type="ECO:0008006" key="4">
    <source>
        <dbReference type="Google" id="ProtNLM"/>
    </source>
</evidence>
<comment type="caution">
    <text evidence="2">The sequence shown here is derived from an EMBL/GenBank/DDBJ whole genome shotgun (WGS) entry which is preliminary data.</text>
</comment>
<dbReference type="Gene3D" id="3.40.30.10">
    <property type="entry name" value="Glutaredoxin"/>
    <property type="match status" value="1"/>
</dbReference>
<name>B3JFG6_9BACT</name>
<keyword evidence="1" id="KW-0676">Redox-active center</keyword>
<gene>
    <name evidence="2" type="ORF">BACCOP_00615</name>
</gene>
<dbReference type="SUPFAM" id="SSF52833">
    <property type="entry name" value="Thioredoxin-like"/>
    <property type="match status" value="1"/>
</dbReference>
<dbReference type="InterPro" id="IPR045941">
    <property type="entry name" value="DUF6361"/>
</dbReference>
<dbReference type="PANTHER" id="PTHR43110:SF1">
    <property type="entry name" value="THIOL PEROXIDASE"/>
    <property type="match status" value="1"/>
</dbReference>
<dbReference type="HOGENOM" id="CLU_1792572_0_0_10"/>
<dbReference type="GO" id="GO:0016491">
    <property type="term" value="F:oxidoreductase activity"/>
    <property type="evidence" value="ECO:0007669"/>
    <property type="project" value="InterPro"/>
</dbReference>
<reference evidence="2 3" key="2">
    <citation type="submission" date="2008-04" db="EMBL/GenBank/DDBJ databases">
        <authorList>
            <person name="Fulton L."/>
            <person name="Clifton S."/>
            <person name="Fulton B."/>
            <person name="Xu J."/>
            <person name="Minx P."/>
            <person name="Pepin K.H."/>
            <person name="Johnson M."/>
            <person name="Thiruvilangam P."/>
            <person name="Bhonagiri V."/>
            <person name="Nash W.E."/>
            <person name="Mardis E.R."/>
            <person name="Wilson R.K."/>
        </authorList>
    </citation>
    <scope>NUCLEOTIDE SEQUENCE [LARGE SCALE GENOMIC DNA]</scope>
    <source>
        <strain evidence="2 3">DSM 17136</strain>
    </source>
</reference>
<dbReference type="STRING" id="470145.BACCOP_00615"/>
<dbReference type="InterPro" id="IPR036249">
    <property type="entry name" value="Thioredoxin-like_sf"/>
</dbReference>
<proteinExistence type="predicted"/>
<sequence>MVLYPNKLPESERVCSGICNKKIIISNFMKLGYIHSNREEQTRVMQVLKMTSESVALDELGIGRIRDAFADRMFPGISTLQKHMKYFSLVQGYGIQLADGPLRGLTARAVIVIDENGKMRYTQLVKEVSNEPDYEAALQAANEL</sequence>
<dbReference type="Pfam" id="PF19888">
    <property type="entry name" value="DUF6361"/>
    <property type="match status" value="1"/>
</dbReference>
<accession>B3JFG6</accession>
<dbReference type="EMBL" id="ABIY02000056">
    <property type="protein sequence ID" value="EDV02269.1"/>
    <property type="molecule type" value="Genomic_DNA"/>
</dbReference>
<dbReference type="PANTHER" id="PTHR43110">
    <property type="entry name" value="THIOL PEROXIDASE"/>
    <property type="match status" value="1"/>
</dbReference>
<evidence type="ECO:0000313" key="2">
    <source>
        <dbReference type="EMBL" id="EDV02269.1"/>
    </source>
</evidence>